<dbReference type="EMBL" id="LR877147">
    <property type="protein sequence ID" value="CAD2214475.1"/>
    <property type="molecule type" value="Genomic_DNA"/>
</dbReference>
<organism evidence="1 2">
    <name type="scientific">Angomonas deanei</name>
    <dbReference type="NCBI Taxonomy" id="59799"/>
    <lineage>
        <taxon>Eukaryota</taxon>
        <taxon>Discoba</taxon>
        <taxon>Euglenozoa</taxon>
        <taxon>Kinetoplastea</taxon>
        <taxon>Metakinetoplastina</taxon>
        <taxon>Trypanosomatida</taxon>
        <taxon>Trypanosomatidae</taxon>
        <taxon>Strigomonadinae</taxon>
        <taxon>Angomonas</taxon>
    </lineage>
</organism>
<keyword evidence="2" id="KW-1185">Reference proteome</keyword>
<dbReference type="AlphaFoldDB" id="A0A7G2C4P8"/>
<reference evidence="1 2" key="1">
    <citation type="submission" date="2020-08" db="EMBL/GenBank/DDBJ databases">
        <authorList>
            <person name="Newling K."/>
            <person name="Davey J."/>
            <person name="Forrester S."/>
        </authorList>
    </citation>
    <scope>NUCLEOTIDE SEQUENCE [LARGE SCALE GENOMIC DNA]</scope>
    <source>
        <strain evidence="2">Crithidia deanei Carvalho (ATCC PRA-265)</strain>
    </source>
</reference>
<protein>
    <submittedName>
        <fullName evidence="1">Uncharacterized protein</fullName>
    </submittedName>
</protein>
<proteinExistence type="predicted"/>
<evidence type="ECO:0000313" key="1">
    <source>
        <dbReference type="EMBL" id="CAD2214475.1"/>
    </source>
</evidence>
<gene>
    <name evidence="1" type="ORF">ADEAN_000192200</name>
</gene>
<dbReference type="Proteomes" id="UP000515908">
    <property type="component" value="Chromosome 03"/>
</dbReference>
<evidence type="ECO:0000313" key="2">
    <source>
        <dbReference type="Proteomes" id="UP000515908"/>
    </source>
</evidence>
<name>A0A7G2C4P8_9TRYP</name>
<dbReference type="VEuPathDB" id="TriTrypDB:ADEAN_000192200"/>
<accession>A0A7G2C4P8</accession>
<sequence>MGALWSQARSCGVAEVFIFSHTMKEILQNSLQLPFWNRLSALCGAFASSLQFESGRLYDFDCLEEFTQSHDHFLEECFFSAFLDTQRDDQDTPEADLSPSLHTVQLTFFKLLKYVEVVEECVRLANVTVDRWGQQERERKATDSEKKATKDKKEQLMRRVRAVAVQHLQLAKRDTELLSHTLYSMNDTLYRVVDRRHRSGTNRDSESWEERTSYLSHVTLLLNDVIKSLV</sequence>